<evidence type="ECO:0000256" key="6">
    <source>
        <dbReference type="SAM" id="SignalP"/>
    </source>
</evidence>
<keyword evidence="2 6" id="KW-0732">Signal</keyword>
<name>A0A3L7E0P3_9GAMM</name>
<dbReference type="PANTHER" id="PTHR13887">
    <property type="entry name" value="GLUTATHIONE S-TRANSFERASE KAPPA"/>
    <property type="match status" value="1"/>
</dbReference>
<keyword evidence="3" id="KW-0560">Oxidoreductase</keyword>
<reference evidence="8 9" key="1">
    <citation type="submission" date="2018-07" db="EMBL/GenBank/DDBJ databases">
        <title>Halioglobus sp. genome submission.</title>
        <authorList>
            <person name="Ye M.-Q."/>
            <person name="Du Z.-J."/>
        </authorList>
    </citation>
    <scope>NUCLEOTIDE SEQUENCE [LARGE SCALE GENOMIC DNA]</scope>
    <source>
        <strain evidence="8 9">U0301</strain>
    </source>
</reference>
<comment type="caution">
    <text evidence="8">The sequence shown here is derived from an EMBL/GenBank/DDBJ whole genome shotgun (WGS) entry which is preliminary data.</text>
</comment>
<gene>
    <name evidence="8" type="ORF">DWB85_07730</name>
</gene>
<evidence type="ECO:0000256" key="2">
    <source>
        <dbReference type="ARBA" id="ARBA00022729"/>
    </source>
</evidence>
<evidence type="ECO:0000256" key="4">
    <source>
        <dbReference type="ARBA" id="ARBA00023157"/>
    </source>
</evidence>
<sequence>MMPVALLPLPIARLLALLLLCLSATACEPQQARRAASPPESTRQDSPVVGTAAGSRFTLAETERAASLALHDIDMQRYRLLRSVLEASLLAELDTGTAKDKVAHIKLQPPQAPRLPVRGAPGRTRPEGDYPIEIVVFCNLESPHCGRWQQQLSHLLPLYPGVIQHAERNLVMPFHRHGRLAALAGYCAVAQEAYWQYRDFMVAGSGPPDRQRILSGGRAAGLSMDKFAACMANEQAAKRLQADAELASDLGVDAVPAVFVNGLYAGANAEPGHLLWLIDSELRRLGIDSPRMIAARQQSLEALKLDAVVAATGPGLGLAALAPVAQAQTPGFYREGELLGSQLTIRRVLADRVEILNRGVPEWIGFNGPQAPARREPPASDETDVDAEMPASLQYPHRAVPLTLDRTDVLVLMSDVAALEASLETVPLKAGGFQLLKVATVEPGGLYELLGLQPGDVIAMVNEQPMHEGDKPLWHALQTEDEVRLRVVRQGGLAHHYTYRFRD</sequence>
<feature type="chain" id="PRO_5017990801" description="Thioredoxin-like fold domain-containing protein" evidence="6">
    <location>
        <begin position="27"/>
        <end position="503"/>
    </location>
</feature>
<evidence type="ECO:0000313" key="8">
    <source>
        <dbReference type="EMBL" id="RLQ22499.1"/>
    </source>
</evidence>
<feature type="domain" description="Thioredoxin-like fold" evidence="7">
    <location>
        <begin position="131"/>
        <end position="278"/>
    </location>
</feature>
<dbReference type="InterPro" id="IPR036034">
    <property type="entry name" value="PDZ_sf"/>
</dbReference>
<evidence type="ECO:0000256" key="3">
    <source>
        <dbReference type="ARBA" id="ARBA00023002"/>
    </source>
</evidence>
<accession>A0A3L7E0P3</accession>
<protein>
    <recommendedName>
        <fullName evidence="7">Thioredoxin-like fold domain-containing protein</fullName>
    </recommendedName>
</protein>
<dbReference type="GO" id="GO:0016491">
    <property type="term" value="F:oxidoreductase activity"/>
    <property type="evidence" value="ECO:0007669"/>
    <property type="project" value="UniProtKB-KW"/>
</dbReference>
<feature type="signal peptide" evidence="6">
    <location>
        <begin position="1"/>
        <end position="26"/>
    </location>
</feature>
<keyword evidence="5" id="KW-0676">Redox-active center</keyword>
<dbReference type="AlphaFoldDB" id="A0A3L7E0P3"/>
<comment type="similarity">
    <text evidence="1">Belongs to the thioredoxin family. DsbA subfamily.</text>
</comment>
<evidence type="ECO:0000256" key="5">
    <source>
        <dbReference type="ARBA" id="ARBA00023284"/>
    </source>
</evidence>
<evidence type="ECO:0000256" key="1">
    <source>
        <dbReference type="ARBA" id="ARBA00005791"/>
    </source>
</evidence>
<dbReference type="Pfam" id="PF13462">
    <property type="entry name" value="Thioredoxin_4"/>
    <property type="match status" value="1"/>
</dbReference>
<dbReference type="EMBL" id="QRAN01000006">
    <property type="protein sequence ID" value="RLQ22499.1"/>
    <property type="molecule type" value="Genomic_DNA"/>
</dbReference>
<dbReference type="PANTHER" id="PTHR13887:SF14">
    <property type="entry name" value="DISULFIDE BOND FORMATION PROTEIN D"/>
    <property type="match status" value="1"/>
</dbReference>
<evidence type="ECO:0000313" key="9">
    <source>
        <dbReference type="Proteomes" id="UP000265509"/>
    </source>
</evidence>
<dbReference type="Proteomes" id="UP000265509">
    <property type="component" value="Unassembled WGS sequence"/>
</dbReference>
<dbReference type="InterPro" id="IPR036249">
    <property type="entry name" value="Thioredoxin-like_sf"/>
</dbReference>
<keyword evidence="9" id="KW-1185">Reference proteome</keyword>
<dbReference type="OrthoDB" id="9780340at2"/>
<dbReference type="SUPFAM" id="SSF50156">
    <property type="entry name" value="PDZ domain-like"/>
    <property type="match status" value="1"/>
</dbReference>
<proteinExistence type="inferred from homology"/>
<dbReference type="InterPro" id="IPR012336">
    <property type="entry name" value="Thioredoxin-like_fold"/>
</dbReference>
<dbReference type="SUPFAM" id="SSF52833">
    <property type="entry name" value="Thioredoxin-like"/>
    <property type="match status" value="1"/>
</dbReference>
<keyword evidence="4" id="KW-1015">Disulfide bond</keyword>
<evidence type="ECO:0000259" key="7">
    <source>
        <dbReference type="Pfam" id="PF13462"/>
    </source>
</evidence>
<organism evidence="8 9">
    <name type="scientific">Seongchinamella sediminis</name>
    <dbReference type="NCBI Taxonomy" id="2283635"/>
    <lineage>
        <taxon>Bacteria</taxon>
        <taxon>Pseudomonadati</taxon>
        <taxon>Pseudomonadota</taxon>
        <taxon>Gammaproteobacteria</taxon>
        <taxon>Cellvibrionales</taxon>
        <taxon>Halieaceae</taxon>
        <taxon>Seongchinamella</taxon>
    </lineage>
</organism>
<dbReference type="Gene3D" id="3.40.30.10">
    <property type="entry name" value="Glutaredoxin"/>
    <property type="match status" value="1"/>
</dbReference>
<dbReference type="Gene3D" id="2.30.42.10">
    <property type="match status" value="1"/>
</dbReference>